<evidence type="ECO:0000313" key="5">
    <source>
        <dbReference type="EMBL" id="PUA31137.1"/>
    </source>
</evidence>
<dbReference type="CDD" id="cd09994">
    <property type="entry name" value="HDAC_AcuC_like"/>
    <property type="match status" value="1"/>
</dbReference>
<comment type="caution">
    <text evidence="5">The sequence shown here is derived from an EMBL/GenBank/DDBJ whole genome shotgun (WGS) entry which is preliminary data.</text>
</comment>
<dbReference type="InterPro" id="IPR037138">
    <property type="entry name" value="His_deacetylse_dom_sf"/>
</dbReference>
<dbReference type="EMBL" id="NDWU01000025">
    <property type="protein sequence ID" value="PUA31137.1"/>
    <property type="molecule type" value="Genomic_DNA"/>
</dbReference>
<evidence type="ECO:0000256" key="1">
    <source>
        <dbReference type="ARBA" id="ARBA00005101"/>
    </source>
</evidence>
<comment type="pathway">
    <text evidence="1">Ketone degradation; acetoin degradation.</text>
</comment>
<accession>A0A2R7Y1B2</accession>
<dbReference type="PANTHER" id="PTHR10625:SF10">
    <property type="entry name" value="HISTONE DEACETYLASE HDAC1"/>
    <property type="match status" value="1"/>
</dbReference>
<feature type="domain" description="Histone deacetylase" evidence="4">
    <location>
        <begin position="22"/>
        <end position="313"/>
    </location>
</feature>
<dbReference type="InterPro" id="IPR023696">
    <property type="entry name" value="Ureohydrolase_dom_sf"/>
</dbReference>
<reference evidence="5 6" key="1">
    <citation type="submission" date="2017-04" db="EMBL/GenBank/DDBJ databases">
        <title>Draft Aigarchaeota genome from a New Zealand hot spring.</title>
        <authorList>
            <person name="Reysenbach A.-L."/>
            <person name="Donaho J.A."/>
            <person name="Gerhart J."/>
            <person name="Kelley J.F."/>
            <person name="Kouba K."/>
            <person name="Podar M."/>
            <person name="Stott M."/>
        </authorList>
    </citation>
    <scope>NUCLEOTIDE SEQUENCE [LARGE SCALE GENOMIC DNA]</scope>
    <source>
        <strain evidence="5">NZ13_MG1</strain>
    </source>
</reference>
<evidence type="ECO:0000259" key="4">
    <source>
        <dbReference type="Pfam" id="PF00850"/>
    </source>
</evidence>
<dbReference type="Gene3D" id="3.40.800.20">
    <property type="entry name" value="Histone deacetylase domain"/>
    <property type="match status" value="1"/>
</dbReference>
<dbReference type="UniPathway" id="UPA00040"/>
<keyword evidence="3" id="KW-0006">Acetoin catabolism</keyword>
<dbReference type="SUPFAM" id="SSF52768">
    <property type="entry name" value="Arginase/deacetylase"/>
    <property type="match status" value="1"/>
</dbReference>
<dbReference type="InterPro" id="IPR023801">
    <property type="entry name" value="His_deacetylse_dom"/>
</dbReference>
<name>A0A2R7Y1B2_9ARCH</name>
<evidence type="ECO:0000256" key="2">
    <source>
        <dbReference type="ARBA" id="ARBA00020218"/>
    </source>
</evidence>
<gene>
    <name evidence="5" type="ORF">B9J98_07535</name>
</gene>
<sequence>MSTKVALVKGPELLRYSFPAPHPMNSRRVESFYERVEELHKEMPDAFEIIPPKMATFEEIALFHDPGYIEFVKKKSAEGRGYLDSGDTPSFPGIFEAACYVVGSTLELCRAVLSKSVRRGFNPMGGLHHARRSSASGFCVFNDPAVAIEYLLEVAGLEAVAYVDIDAHHGDGVCYEFYEDGRVVFADVHQDGRTLYPGTGFRHERGRGKGEGLKLNIPLPPGSGDEEFKSAMLEVKGFLMEHEFDLVLFQCGADGLAGDPITNLRYTAASHRLAAEVLCDVANKKCKGRIIAMGGGGYNPENTAEAWTAVVKTFVEKP</sequence>
<evidence type="ECO:0000313" key="6">
    <source>
        <dbReference type="Proteomes" id="UP000244066"/>
    </source>
</evidence>
<dbReference type="Pfam" id="PF00850">
    <property type="entry name" value="Hist_deacetyl"/>
    <property type="match status" value="1"/>
</dbReference>
<dbReference type="InterPro" id="IPR003085">
    <property type="entry name" value="AcuC"/>
</dbReference>
<dbReference type="GO" id="GO:0040029">
    <property type="term" value="P:epigenetic regulation of gene expression"/>
    <property type="evidence" value="ECO:0007669"/>
    <property type="project" value="TreeGrafter"/>
</dbReference>
<dbReference type="PRINTS" id="PR01270">
    <property type="entry name" value="HDASUPER"/>
</dbReference>
<dbReference type="AlphaFoldDB" id="A0A2R7Y1B2"/>
<protein>
    <recommendedName>
        <fullName evidence="2">Acetoin utilization protein AcuC</fullName>
    </recommendedName>
</protein>
<dbReference type="Proteomes" id="UP000244066">
    <property type="component" value="Unassembled WGS sequence"/>
</dbReference>
<dbReference type="PANTHER" id="PTHR10625">
    <property type="entry name" value="HISTONE DEACETYLASE HDAC1-RELATED"/>
    <property type="match status" value="1"/>
</dbReference>
<dbReference type="GO" id="GO:0004407">
    <property type="term" value="F:histone deacetylase activity"/>
    <property type="evidence" value="ECO:0007669"/>
    <property type="project" value="TreeGrafter"/>
</dbReference>
<dbReference type="GO" id="GO:0045150">
    <property type="term" value="P:acetoin catabolic process"/>
    <property type="evidence" value="ECO:0007669"/>
    <property type="project" value="UniProtKB-UniPathway"/>
</dbReference>
<proteinExistence type="predicted"/>
<organism evidence="5 6">
    <name type="scientific">Candidatus Terraquivivens tikiterensis</name>
    <dbReference type="NCBI Taxonomy" id="1980982"/>
    <lineage>
        <taxon>Archaea</taxon>
        <taxon>Nitrososphaerota</taxon>
        <taxon>Candidatus Wolframiiraptoraceae</taxon>
        <taxon>Candidatus Terraquivivens</taxon>
    </lineage>
</organism>
<evidence type="ECO:0000256" key="3">
    <source>
        <dbReference type="ARBA" id="ARBA00022627"/>
    </source>
</evidence>
<dbReference type="InterPro" id="IPR000286">
    <property type="entry name" value="HDACs"/>
</dbReference>